<organism evidence="1 2">
    <name type="scientific">Strongylus vulgaris</name>
    <name type="common">Blood worm</name>
    <dbReference type="NCBI Taxonomy" id="40348"/>
    <lineage>
        <taxon>Eukaryota</taxon>
        <taxon>Metazoa</taxon>
        <taxon>Ecdysozoa</taxon>
        <taxon>Nematoda</taxon>
        <taxon>Chromadorea</taxon>
        <taxon>Rhabditida</taxon>
        <taxon>Rhabditina</taxon>
        <taxon>Rhabditomorpha</taxon>
        <taxon>Strongyloidea</taxon>
        <taxon>Strongylidae</taxon>
        <taxon>Strongylus</taxon>
    </lineage>
</organism>
<accession>A0A3P7LB85</accession>
<evidence type="ECO:0000313" key="1">
    <source>
        <dbReference type="EMBL" id="VDM79995.1"/>
    </source>
</evidence>
<evidence type="ECO:0000313" key="2">
    <source>
        <dbReference type="Proteomes" id="UP000270094"/>
    </source>
</evidence>
<dbReference type="EMBL" id="UYYB01107025">
    <property type="protein sequence ID" value="VDM79995.1"/>
    <property type="molecule type" value="Genomic_DNA"/>
</dbReference>
<keyword evidence="2" id="KW-1185">Reference proteome</keyword>
<proteinExistence type="predicted"/>
<dbReference type="AlphaFoldDB" id="A0A3P7LB85"/>
<gene>
    <name evidence="1" type="ORF">SVUK_LOCUS14993</name>
</gene>
<protein>
    <submittedName>
        <fullName evidence="1">Uncharacterized protein</fullName>
    </submittedName>
</protein>
<reference evidence="1 2" key="1">
    <citation type="submission" date="2018-11" db="EMBL/GenBank/DDBJ databases">
        <authorList>
            <consortium name="Pathogen Informatics"/>
        </authorList>
    </citation>
    <scope>NUCLEOTIDE SEQUENCE [LARGE SCALE GENOMIC DNA]</scope>
</reference>
<sequence length="118" mass="12146">MDVANLQTVGFSFILGVISTEESIATEAEPKPSGDFPVVTTSTDSSDVITVVVTRKPSSLSTKENIVSQAKSVSTTNVPDVISSATKIRATNIVRVGGTELSTVGDSVATVETVTISA</sequence>
<name>A0A3P7LB85_STRVU</name>
<dbReference type="Proteomes" id="UP000270094">
    <property type="component" value="Unassembled WGS sequence"/>
</dbReference>